<evidence type="ECO:0000313" key="8">
    <source>
        <dbReference type="Proteomes" id="UP001597389"/>
    </source>
</evidence>
<feature type="domain" description="TM2" evidence="6">
    <location>
        <begin position="5"/>
        <end position="52"/>
    </location>
</feature>
<comment type="subcellular location">
    <subcellularLocation>
        <location evidence="1">Membrane</location>
        <topology evidence="1">Multi-pass membrane protein</topology>
    </subcellularLocation>
</comment>
<dbReference type="Pfam" id="PF05154">
    <property type="entry name" value="TM2"/>
    <property type="match status" value="2"/>
</dbReference>
<evidence type="ECO:0000313" key="7">
    <source>
        <dbReference type="EMBL" id="MFD2158408.1"/>
    </source>
</evidence>
<keyword evidence="2 5" id="KW-0812">Transmembrane</keyword>
<feature type="transmembrane region" description="Helical" evidence="5">
    <location>
        <begin position="9"/>
        <end position="27"/>
    </location>
</feature>
<dbReference type="PANTHER" id="PTHR21016">
    <property type="entry name" value="BETA-AMYLOID BINDING PROTEIN-RELATED"/>
    <property type="match status" value="1"/>
</dbReference>
<name>A0ABW4Z929_9BACT</name>
<dbReference type="PANTHER" id="PTHR21016:SF25">
    <property type="entry name" value="TM2 DOMAIN-CONTAINING PROTEIN DDB_G0277895-RELATED"/>
    <property type="match status" value="1"/>
</dbReference>
<feature type="transmembrane region" description="Helical" evidence="5">
    <location>
        <begin position="98"/>
        <end position="117"/>
    </location>
</feature>
<feature type="domain" description="TM2" evidence="6">
    <location>
        <begin position="72"/>
        <end position="117"/>
    </location>
</feature>
<keyword evidence="3 5" id="KW-1133">Transmembrane helix</keyword>
<sequence length="130" mass="14941">MSTDTHSKTIGYILWIFGFTGAHRFYYGRPITGVIWFFTAGLLGIGWLIDLFLIPSMDKQCDFRYRPGNIDYNIAWILQTFLGLFGIHRFYMGKIGTGILWLLTGGIFGIGYVYDFFTLNEQISLRNSQA</sequence>
<protein>
    <submittedName>
        <fullName evidence="7">NINE protein</fullName>
    </submittedName>
</protein>
<dbReference type="InterPro" id="IPR007829">
    <property type="entry name" value="TM2"/>
</dbReference>
<reference evidence="8" key="1">
    <citation type="journal article" date="2019" name="Int. J. Syst. Evol. Microbiol.">
        <title>The Global Catalogue of Microorganisms (GCM) 10K type strain sequencing project: providing services to taxonomists for standard genome sequencing and annotation.</title>
        <authorList>
            <consortium name="The Broad Institute Genomics Platform"/>
            <consortium name="The Broad Institute Genome Sequencing Center for Infectious Disease"/>
            <person name="Wu L."/>
            <person name="Ma J."/>
        </authorList>
    </citation>
    <scope>NUCLEOTIDE SEQUENCE [LARGE SCALE GENOMIC DNA]</scope>
    <source>
        <strain evidence="8">CCUG 57942</strain>
    </source>
</reference>
<dbReference type="Proteomes" id="UP001597389">
    <property type="component" value="Unassembled WGS sequence"/>
</dbReference>
<comment type="caution">
    <text evidence="7">The sequence shown here is derived from an EMBL/GenBank/DDBJ whole genome shotgun (WGS) entry which is preliminary data.</text>
</comment>
<gene>
    <name evidence="7" type="ORF">ACFSW8_05820</name>
</gene>
<accession>A0ABW4Z929</accession>
<evidence type="ECO:0000256" key="1">
    <source>
        <dbReference type="ARBA" id="ARBA00004141"/>
    </source>
</evidence>
<organism evidence="7 8">
    <name type="scientific">Rubritalea tangerina</name>
    <dbReference type="NCBI Taxonomy" id="430798"/>
    <lineage>
        <taxon>Bacteria</taxon>
        <taxon>Pseudomonadati</taxon>
        <taxon>Verrucomicrobiota</taxon>
        <taxon>Verrucomicrobiia</taxon>
        <taxon>Verrucomicrobiales</taxon>
        <taxon>Rubritaleaceae</taxon>
        <taxon>Rubritalea</taxon>
    </lineage>
</organism>
<evidence type="ECO:0000256" key="5">
    <source>
        <dbReference type="SAM" id="Phobius"/>
    </source>
</evidence>
<feature type="transmembrane region" description="Helical" evidence="5">
    <location>
        <begin position="74"/>
        <end position="92"/>
    </location>
</feature>
<dbReference type="RefSeq" id="WP_377091429.1">
    <property type="nucleotide sequence ID" value="NZ_JBHSJL010000014.1"/>
</dbReference>
<evidence type="ECO:0000256" key="4">
    <source>
        <dbReference type="ARBA" id="ARBA00023136"/>
    </source>
</evidence>
<evidence type="ECO:0000259" key="6">
    <source>
        <dbReference type="Pfam" id="PF05154"/>
    </source>
</evidence>
<feature type="transmembrane region" description="Helical" evidence="5">
    <location>
        <begin position="33"/>
        <end position="53"/>
    </location>
</feature>
<evidence type="ECO:0000256" key="3">
    <source>
        <dbReference type="ARBA" id="ARBA00022989"/>
    </source>
</evidence>
<keyword evidence="4 5" id="KW-0472">Membrane</keyword>
<evidence type="ECO:0000256" key="2">
    <source>
        <dbReference type="ARBA" id="ARBA00022692"/>
    </source>
</evidence>
<proteinExistence type="predicted"/>
<keyword evidence="8" id="KW-1185">Reference proteome</keyword>
<dbReference type="InterPro" id="IPR050932">
    <property type="entry name" value="TM2D1-3-like"/>
</dbReference>
<dbReference type="EMBL" id="JBHUJB010000023">
    <property type="protein sequence ID" value="MFD2158408.1"/>
    <property type="molecule type" value="Genomic_DNA"/>
</dbReference>